<dbReference type="Proteomes" id="UP000651050">
    <property type="component" value="Unassembled WGS sequence"/>
</dbReference>
<name>A0A931H7F5_9BURK</name>
<dbReference type="InterPro" id="IPR005793">
    <property type="entry name" value="Formyl_trans_C"/>
</dbReference>
<evidence type="ECO:0000259" key="3">
    <source>
        <dbReference type="PROSITE" id="PS50075"/>
    </source>
</evidence>
<keyword evidence="5" id="KW-1185">Reference proteome</keyword>
<dbReference type="InterPro" id="IPR020845">
    <property type="entry name" value="AMP-binding_CS"/>
</dbReference>
<dbReference type="InterPro" id="IPR036661">
    <property type="entry name" value="Luciferase-like_sf"/>
</dbReference>
<dbReference type="InterPro" id="IPR024011">
    <property type="entry name" value="Biosynth_lucif-like_mOase_dom"/>
</dbReference>
<gene>
    <name evidence="4" type="ORF">I5803_18705</name>
</gene>
<dbReference type="InterPro" id="IPR000873">
    <property type="entry name" value="AMP-dep_synth/lig_dom"/>
</dbReference>
<dbReference type="Gene3D" id="1.10.1200.10">
    <property type="entry name" value="ACP-like"/>
    <property type="match status" value="1"/>
</dbReference>
<dbReference type="GO" id="GO:0031177">
    <property type="term" value="F:phosphopantetheine binding"/>
    <property type="evidence" value="ECO:0007669"/>
    <property type="project" value="InterPro"/>
</dbReference>
<dbReference type="EMBL" id="JADWYS010000001">
    <property type="protein sequence ID" value="MBG9390066.1"/>
    <property type="molecule type" value="Genomic_DNA"/>
</dbReference>
<dbReference type="SUPFAM" id="SSF51679">
    <property type="entry name" value="Bacterial luciferase-like"/>
    <property type="match status" value="1"/>
</dbReference>
<dbReference type="InterPro" id="IPR011034">
    <property type="entry name" value="Formyl_transferase-like_C_sf"/>
</dbReference>
<dbReference type="Pfam" id="PF00296">
    <property type="entry name" value="Bac_luciferase"/>
    <property type="match status" value="1"/>
</dbReference>
<protein>
    <submittedName>
        <fullName evidence="4">LLM class flavin-dependent oxidoreductase</fullName>
    </submittedName>
</protein>
<organism evidence="4 5">
    <name type="scientific">Caenimonas aquaedulcis</name>
    <dbReference type="NCBI Taxonomy" id="2793270"/>
    <lineage>
        <taxon>Bacteria</taxon>
        <taxon>Pseudomonadati</taxon>
        <taxon>Pseudomonadota</taxon>
        <taxon>Betaproteobacteria</taxon>
        <taxon>Burkholderiales</taxon>
        <taxon>Comamonadaceae</taxon>
        <taxon>Caenimonas</taxon>
    </lineage>
</organism>
<reference evidence="4" key="1">
    <citation type="submission" date="2020-11" db="EMBL/GenBank/DDBJ databases">
        <title>Bacterial whole genome sequence for Caenimonas sp. DR4.4.</title>
        <authorList>
            <person name="Le V."/>
            <person name="Ko S.-R."/>
            <person name="Ahn C.-Y."/>
            <person name="Oh H.-M."/>
        </authorList>
    </citation>
    <scope>NUCLEOTIDE SEQUENCE</scope>
    <source>
        <strain evidence="4">DR4.4</strain>
    </source>
</reference>
<dbReference type="SUPFAM" id="SSF50486">
    <property type="entry name" value="FMT C-terminal domain-like"/>
    <property type="match status" value="1"/>
</dbReference>
<dbReference type="InterPro" id="IPR020806">
    <property type="entry name" value="PKS_PP-bd"/>
</dbReference>
<dbReference type="NCBIfam" id="TIGR04020">
    <property type="entry name" value="seco_metab_LLM"/>
    <property type="match status" value="1"/>
</dbReference>
<dbReference type="Gene3D" id="3.30.559.30">
    <property type="entry name" value="Nonribosomal peptide synthetase, condensation domain"/>
    <property type="match status" value="1"/>
</dbReference>
<dbReference type="SUPFAM" id="SSF56801">
    <property type="entry name" value="Acetyl-CoA synthetase-like"/>
    <property type="match status" value="2"/>
</dbReference>
<dbReference type="InterPro" id="IPR036477">
    <property type="entry name" value="Formyl_transf_N_sf"/>
</dbReference>
<feature type="domain" description="Carrier" evidence="3">
    <location>
        <begin position="1418"/>
        <end position="1493"/>
    </location>
</feature>
<accession>A0A931H7F5</accession>
<dbReference type="Pfam" id="PF00551">
    <property type="entry name" value="Formyl_trans_N"/>
    <property type="match status" value="1"/>
</dbReference>
<dbReference type="GO" id="GO:0044550">
    <property type="term" value="P:secondary metabolite biosynthetic process"/>
    <property type="evidence" value="ECO:0007669"/>
    <property type="project" value="TreeGrafter"/>
</dbReference>
<dbReference type="CDD" id="cd08700">
    <property type="entry name" value="FMT_C_OzmH_like"/>
    <property type="match status" value="1"/>
</dbReference>
<dbReference type="GO" id="GO:0005737">
    <property type="term" value="C:cytoplasm"/>
    <property type="evidence" value="ECO:0007669"/>
    <property type="project" value="TreeGrafter"/>
</dbReference>
<dbReference type="GO" id="GO:0016705">
    <property type="term" value="F:oxidoreductase activity, acting on paired donors, with incorporation or reduction of molecular oxygen"/>
    <property type="evidence" value="ECO:0007669"/>
    <property type="project" value="InterPro"/>
</dbReference>
<dbReference type="SUPFAM" id="SSF53328">
    <property type="entry name" value="Formyltransferase"/>
    <property type="match status" value="1"/>
</dbReference>
<dbReference type="FunFam" id="3.40.50.980:FF:000001">
    <property type="entry name" value="Non-ribosomal peptide synthetase"/>
    <property type="match status" value="1"/>
</dbReference>
<dbReference type="InterPro" id="IPR042099">
    <property type="entry name" value="ANL_N_sf"/>
</dbReference>
<dbReference type="PANTHER" id="PTHR45527">
    <property type="entry name" value="NONRIBOSOMAL PEPTIDE SYNTHETASE"/>
    <property type="match status" value="1"/>
</dbReference>
<dbReference type="Gene3D" id="3.30.300.30">
    <property type="match status" value="1"/>
</dbReference>
<dbReference type="InterPro" id="IPR036736">
    <property type="entry name" value="ACP-like_sf"/>
</dbReference>
<dbReference type="InterPro" id="IPR025110">
    <property type="entry name" value="AMP-bd_C"/>
</dbReference>
<evidence type="ECO:0000313" key="5">
    <source>
        <dbReference type="Proteomes" id="UP000651050"/>
    </source>
</evidence>
<dbReference type="GO" id="GO:0072330">
    <property type="term" value="P:monocarboxylic acid biosynthetic process"/>
    <property type="evidence" value="ECO:0007669"/>
    <property type="project" value="UniProtKB-ARBA"/>
</dbReference>
<comment type="caution">
    <text evidence="4">The sequence shown here is derived from an EMBL/GenBank/DDBJ whole genome shotgun (WGS) entry which is preliminary data.</text>
</comment>
<dbReference type="FunFam" id="1.10.1200.10:FF:000016">
    <property type="entry name" value="Non-ribosomal peptide synthase"/>
    <property type="match status" value="1"/>
</dbReference>
<dbReference type="SMART" id="SM00823">
    <property type="entry name" value="PKS_PP"/>
    <property type="match status" value="1"/>
</dbReference>
<dbReference type="Gene3D" id="3.40.50.980">
    <property type="match status" value="2"/>
</dbReference>
<evidence type="ECO:0000256" key="2">
    <source>
        <dbReference type="ARBA" id="ARBA00022553"/>
    </source>
</evidence>
<dbReference type="PANTHER" id="PTHR45527:SF1">
    <property type="entry name" value="FATTY ACID SYNTHASE"/>
    <property type="match status" value="1"/>
</dbReference>
<dbReference type="PROSITE" id="PS50075">
    <property type="entry name" value="CARRIER"/>
    <property type="match status" value="1"/>
</dbReference>
<keyword evidence="1" id="KW-0596">Phosphopantetheine</keyword>
<dbReference type="InterPro" id="IPR002376">
    <property type="entry name" value="Formyl_transf_N"/>
</dbReference>
<sequence length="1523" mass="162844">MAETNPAIFIGNGSLLIQCAQAWRQRGYAIEAVMSESPAILEWATAQGIPALRAEPDAPVEVPPSLVFDYLFSVANLRMLPPALVERARVLAINFHDGPLPRYAGLNATSWALMAREATHGVTWHEMTARADEGRIARQAIFPVSPDDTSLSLNARCYEAGLSTFNALADDITRGSLNLAPQGAGRTYFAKDQRPAALATIDFSRPAADIAALVRALDFGSYRNPLARPKLFTGDRLLCVATARVQEPASMAAPGTVVLSDAQTLRVATGQGDVVLGGFAAPDGEAASHGIAAGTVLPALDAATRAALDASAGRAAKGEAFWTRALASLSPVELPYPRLSSQGAAASHMVRLPLPINVPGPRAAAAFASWLSALTGQQDVSLAYTDSQFAREAQGVEAWLSPWVPLSIRSTPATRIRQAGTAADAAIAKLHEAGAYARDLPSRLGDKAPALAAVRKVALAVGPTEAPAGCDLMLRIDADSHRGELFANAAVFSRETMDAMASHLGWYLKAFDAPHSLAVEVPLAPPAESQAVAAVNATTTFFDTAACIHEAIGAQVSRTPQHEAISFHGQRMSYRDLDDRACALARALLQRGVKKGDIVGLCLERSPDLVVALLAILKAGAAYLPLDPAYPRDRIAFMIEDSATPLVVTDSRLAGTLGIDAAKAFLLDGPRGAAGAGTRLPPVSPDQPAYVIYTSGSTGKPKGVVVTHRNAMNFFAGMSGRVPHDPAGRWLAVTSLSFDISVLELCWTLANGFTIVLHSDTVQAEASAPDFSLFYFAADNAKDPKDRYKLLMEGAKFADREGFSAVWTPERHFHAFGGLYPNPALTSAAIAAVTQRVQIRAGSCVLPLHHPVRVAEEWAFVDNISQGRVGISFAAGWQPNDFVLAPANFADRKNSMLSNIDVVRRLWRGESLPFPGHDGKPVNIQTLPRPVQKELPVWLTAAGNPETFQQAGELGCHLLTHLLGQKVEDVAEKLKLYRAAWRKAGHPGNGHVTLMLHTFVGENDDEVRETVRGPMKEYLRSSVDLIKQAAWSFPTFVQRGAENGKSPVEVMDAKPLSAEEMDALLDHAFSRYYGTSALFGTPARCLELVDKLKTAGVDEIACLIDFGVDPDVVLEHLQDLKQLMDTAKQSRSAPRRVSVAEEVANYGVTHLQCTPSMASMLVADAPGREALSHLSVLMVGGEALPLPLARELRALVPGTLLNMYGPTETTVWSTTCDLGTIGDFIPLGRPIANTQLSVRTPWGAECPALVPGELLIGGEGVTRGYWQRDELTAERFIHDAALHTRLYRTGDLVRRHRDGQMEFLGRIDHQVKLRGHRIELGEIEAALLQQPGVRQAVVIARYDEAVGQQLIGYVTAIAGAEPPQPAKMKDALASALPAIMVPQHVLVLPALPLTPNGKIDRKALPDPRAVIAVRQAGAPESAMEKTIASIWAEVLGLPSVGTGDNFFDLGGHSLLVVQVQRRLREACGRDVSITDMFRLPTVRALAAHLAGGDEAASAVSDGLSRAQARRAMRTRAGAAATAA</sequence>
<dbReference type="InterPro" id="IPR011251">
    <property type="entry name" value="Luciferase-like_dom"/>
</dbReference>
<evidence type="ECO:0000256" key="1">
    <source>
        <dbReference type="ARBA" id="ARBA00022450"/>
    </source>
</evidence>
<dbReference type="Pfam" id="PF13193">
    <property type="entry name" value="AMP-binding_C"/>
    <property type="match status" value="1"/>
</dbReference>
<keyword evidence="2" id="KW-0597">Phosphoprotein</keyword>
<dbReference type="SUPFAM" id="SSF47336">
    <property type="entry name" value="ACP-like"/>
    <property type="match status" value="1"/>
</dbReference>
<dbReference type="Gene3D" id="3.40.50.12780">
    <property type="entry name" value="N-terminal domain of ligase-like"/>
    <property type="match status" value="1"/>
</dbReference>
<dbReference type="SUPFAM" id="SSF52777">
    <property type="entry name" value="CoA-dependent acyltransferases"/>
    <property type="match status" value="1"/>
</dbReference>
<dbReference type="InterPro" id="IPR045851">
    <property type="entry name" value="AMP-bd_C_sf"/>
</dbReference>
<dbReference type="Pfam" id="PF02911">
    <property type="entry name" value="Formyl_trans_C"/>
    <property type="match status" value="1"/>
</dbReference>
<dbReference type="PROSITE" id="PS00455">
    <property type="entry name" value="AMP_BINDING"/>
    <property type="match status" value="1"/>
</dbReference>
<proteinExistence type="predicted"/>
<dbReference type="InterPro" id="IPR009081">
    <property type="entry name" value="PP-bd_ACP"/>
</dbReference>
<dbReference type="Pfam" id="PF00501">
    <property type="entry name" value="AMP-binding"/>
    <property type="match status" value="2"/>
</dbReference>
<dbReference type="RefSeq" id="WP_196987826.1">
    <property type="nucleotide sequence ID" value="NZ_JADWYS010000001.1"/>
</dbReference>
<dbReference type="Pfam" id="PF00550">
    <property type="entry name" value="PP-binding"/>
    <property type="match status" value="1"/>
</dbReference>
<dbReference type="GO" id="GO:0043041">
    <property type="term" value="P:amino acid activation for nonribosomal peptide biosynthetic process"/>
    <property type="evidence" value="ECO:0007669"/>
    <property type="project" value="TreeGrafter"/>
</dbReference>
<dbReference type="Gene3D" id="3.40.50.12230">
    <property type="match status" value="1"/>
</dbReference>
<dbReference type="FunFam" id="3.30.300.30:FF:000010">
    <property type="entry name" value="Enterobactin synthetase component F"/>
    <property type="match status" value="1"/>
</dbReference>
<evidence type="ECO:0000313" key="4">
    <source>
        <dbReference type="EMBL" id="MBG9390066.1"/>
    </source>
</evidence>
<dbReference type="Gene3D" id="3.20.20.30">
    <property type="entry name" value="Luciferase-like domain"/>
    <property type="match status" value="1"/>
</dbReference>